<evidence type="ECO:0000256" key="1">
    <source>
        <dbReference type="SAM" id="MobiDB-lite"/>
    </source>
</evidence>
<dbReference type="Proteomes" id="UP001055125">
    <property type="component" value="Unassembled WGS sequence"/>
</dbReference>
<feature type="transmembrane region" description="Helical" evidence="2">
    <location>
        <begin position="27"/>
        <end position="46"/>
    </location>
</feature>
<evidence type="ECO:0008006" key="5">
    <source>
        <dbReference type="Google" id="ProtNLM"/>
    </source>
</evidence>
<evidence type="ECO:0000256" key="2">
    <source>
        <dbReference type="SAM" id="Phobius"/>
    </source>
</evidence>
<organism evidence="3 4">
    <name type="scientific">Methylobacterium iners</name>
    <dbReference type="NCBI Taxonomy" id="418707"/>
    <lineage>
        <taxon>Bacteria</taxon>
        <taxon>Pseudomonadati</taxon>
        <taxon>Pseudomonadota</taxon>
        <taxon>Alphaproteobacteria</taxon>
        <taxon>Hyphomicrobiales</taxon>
        <taxon>Methylobacteriaceae</taxon>
        <taxon>Methylobacterium</taxon>
    </lineage>
</organism>
<reference evidence="3" key="2">
    <citation type="submission" date="2021-08" db="EMBL/GenBank/DDBJ databases">
        <authorList>
            <person name="Tani A."/>
            <person name="Ola A."/>
            <person name="Ogura Y."/>
            <person name="Katsura K."/>
            <person name="Hayashi T."/>
        </authorList>
    </citation>
    <scope>NUCLEOTIDE SEQUENCE</scope>
    <source>
        <strain evidence="3">DSM 19015</strain>
    </source>
</reference>
<accession>A0ABQ4S035</accession>
<keyword evidence="2" id="KW-1133">Transmembrane helix</keyword>
<gene>
    <name evidence="3" type="ORF">OCOJLMKI_2382</name>
</gene>
<evidence type="ECO:0000313" key="4">
    <source>
        <dbReference type="Proteomes" id="UP001055125"/>
    </source>
</evidence>
<name>A0ABQ4S035_9HYPH</name>
<keyword evidence="4" id="KW-1185">Reference proteome</keyword>
<comment type="caution">
    <text evidence="3">The sequence shown here is derived from an EMBL/GenBank/DDBJ whole genome shotgun (WGS) entry which is preliminary data.</text>
</comment>
<dbReference type="EMBL" id="BPQP01000033">
    <property type="protein sequence ID" value="GJD95172.1"/>
    <property type="molecule type" value="Genomic_DNA"/>
</dbReference>
<evidence type="ECO:0000313" key="3">
    <source>
        <dbReference type="EMBL" id="GJD95172.1"/>
    </source>
</evidence>
<protein>
    <recommendedName>
        <fullName evidence="5">Carbon monoxide dehydrogenase</fullName>
    </recommendedName>
</protein>
<proteinExistence type="predicted"/>
<keyword evidence="2" id="KW-0472">Membrane</keyword>
<keyword evidence="2" id="KW-0812">Transmembrane</keyword>
<feature type="region of interest" description="Disordered" evidence="1">
    <location>
        <begin position="1"/>
        <end position="22"/>
    </location>
</feature>
<reference evidence="3" key="1">
    <citation type="journal article" date="2021" name="Front. Microbiol.">
        <title>Comprehensive Comparative Genomics and Phenotyping of Methylobacterium Species.</title>
        <authorList>
            <person name="Alessa O."/>
            <person name="Ogura Y."/>
            <person name="Fujitani Y."/>
            <person name="Takami H."/>
            <person name="Hayashi T."/>
            <person name="Sahin N."/>
            <person name="Tani A."/>
        </authorList>
    </citation>
    <scope>NUCLEOTIDE SEQUENCE</scope>
    <source>
        <strain evidence="3">DSM 19015</strain>
    </source>
</reference>
<dbReference type="RefSeq" id="WP_238244310.1">
    <property type="nucleotide sequence ID" value="NZ_BPQP01000033.1"/>
</dbReference>
<sequence>MSPVPDQDPGSRALTPDETQRRRKRSIAIALVLGALVAIFYVLTIAKLGPQIMSRPL</sequence>